<dbReference type="PANTHER" id="PTHR39639">
    <property type="entry name" value="CHROMOSOME 16, WHOLE GENOME SHOTGUN SEQUENCE"/>
    <property type="match status" value="1"/>
</dbReference>
<evidence type="ECO:0000259" key="1">
    <source>
        <dbReference type="Pfam" id="PF03235"/>
    </source>
</evidence>
<protein>
    <recommendedName>
        <fullName evidence="1">GmrSD restriction endonucleases N-terminal domain-containing protein</fullName>
    </recommendedName>
</protein>
<dbReference type="Pfam" id="PF03235">
    <property type="entry name" value="GmrSD_N"/>
    <property type="match status" value="1"/>
</dbReference>
<organism evidence="2 3">
    <name type="scientific">Alkanindiges hydrocarboniclasticus</name>
    <dbReference type="NCBI Taxonomy" id="1907941"/>
    <lineage>
        <taxon>Bacteria</taxon>
        <taxon>Pseudomonadati</taxon>
        <taxon>Pseudomonadota</taxon>
        <taxon>Gammaproteobacteria</taxon>
        <taxon>Moraxellales</taxon>
        <taxon>Moraxellaceae</taxon>
        <taxon>Alkanindiges</taxon>
    </lineage>
</organism>
<dbReference type="Proteomes" id="UP000192132">
    <property type="component" value="Unassembled WGS sequence"/>
</dbReference>
<feature type="domain" description="GmrSD restriction endonucleases N-terminal" evidence="1">
    <location>
        <begin position="18"/>
        <end position="158"/>
    </location>
</feature>
<proteinExistence type="predicted"/>
<keyword evidence="3" id="KW-1185">Reference proteome</keyword>
<dbReference type="RefSeq" id="WP_076878940.1">
    <property type="nucleotide sequence ID" value="NZ_MLCN01000033.1"/>
</dbReference>
<dbReference type="STRING" id="1907941.BKE30_12545"/>
<dbReference type="PANTHER" id="PTHR39639:SF1">
    <property type="entry name" value="DUF262 DOMAIN-CONTAINING PROTEIN"/>
    <property type="match status" value="1"/>
</dbReference>
<comment type="caution">
    <text evidence="2">The sequence shown here is derived from an EMBL/GenBank/DDBJ whole genome shotgun (WGS) entry which is preliminary data.</text>
</comment>
<dbReference type="InterPro" id="IPR004919">
    <property type="entry name" value="GmrSD_N"/>
</dbReference>
<dbReference type="AlphaFoldDB" id="A0A1S8CSB2"/>
<gene>
    <name evidence="2" type="ORF">BKE30_12545</name>
</gene>
<name>A0A1S8CSB2_9GAMM</name>
<reference evidence="2 3" key="1">
    <citation type="submission" date="2016-10" db="EMBL/GenBank/DDBJ databases">
        <title>Draft Genome sequence of Alkanindiges sp. strain H1.</title>
        <authorList>
            <person name="Subhash Y."/>
            <person name="Lee S."/>
        </authorList>
    </citation>
    <scope>NUCLEOTIDE SEQUENCE [LARGE SCALE GENOMIC DNA]</scope>
    <source>
        <strain evidence="2 3">H1</strain>
    </source>
</reference>
<evidence type="ECO:0000313" key="2">
    <source>
        <dbReference type="EMBL" id="ONG38475.1"/>
    </source>
</evidence>
<dbReference type="EMBL" id="MLCN01000033">
    <property type="protein sequence ID" value="ONG38475.1"/>
    <property type="molecule type" value="Genomic_DNA"/>
</dbReference>
<sequence length="329" mass="38682">MSLQIKPSVTNPTIADVYQLIDENKLILRPDFQRKFVWTHDHQESFIDTILKGLPFPEIYVCEGEIDIQKMKTTRLVIDGQQRLTTIRNYIDGKFDYPLSKISSYSELSLVKKHDFLGYQLVMRDLGKVDDETTREIFRRINLTKFKLDDIEIHNAIYDGHFIQAAKDILENINLEQYGVLRESEFTRMADLHFILLVMSTIENSGYFAQDREVEPKVIEFNSDYPNKSHMIALLIKTFAIINDLNLPVDSMWFRKSNFFTLIVETANHIQNIPENYKDKLLELESNVMTNKMNTASEFYRYYSHMYQATHSRAARVGRAKFLQPFYSK</sequence>
<accession>A0A1S8CSB2</accession>
<dbReference type="OrthoDB" id="9798761at2"/>
<evidence type="ECO:0000313" key="3">
    <source>
        <dbReference type="Proteomes" id="UP000192132"/>
    </source>
</evidence>